<gene>
    <name evidence="1" type="ORF">L1987_05545</name>
</gene>
<reference evidence="2" key="1">
    <citation type="journal article" date="2022" name="Mol. Ecol. Resour.">
        <title>The genomes of chicory, endive, great burdock and yacon provide insights into Asteraceae palaeo-polyploidization history and plant inulin production.</title>
        <authorList>
            <person name="Fan W."/>
            <person name="Wang S."/>
            <person name="Wang H."/>
            <person name="Wang A."/>
            <person name="Jiang F."/>
            <person name="Liu H."/>
            <person name="Zhao H."/>
            <person name="Xu D."/>
            <person name="Zhang Y."/>
        </authorList>
    </citation>
    <scope>NUCLEOTIDE SEQUENCE [LARGE SCALE GENOMIC DNA]</scope>
    <source>
        <strain evidence="2">cv. Yunnan</strain>
    </source>
</reference>
<evidence type="ECO:0000313" key="2">
    <source>
        <dbReference type="Proteomes" id="UP001056120"/>
    </source>
</evidence>
<name>A0ACB9JVP2_9ASTR</name>
<dbReference type="Proteomes" id="UP001056120">
    <property type="component" value="Linkage Group LG02"/>
</dbReference>
<reference evidence="1 2" key="2">
    <citation type="journal article" date="2022" name="Mol. Ecol. Resour.">
        <title>The genomes of chicory, endive, great burdock and yacon provide insights into Asteraceae paleo-polyploidization history and plant inulin production.</title>
        <authorList>
            <person name="Fan W."/>
            <person name="Wang S."/>
            <person name="Wang H."/>
            <person name="Wang A."/>
            <person name="Jiang F."/>
            <person name="Liu H."/>
            <person name="Zhao H."/>
            <person name="Xu D."/>
            <person name="Zhang Y."/>
        </authorList>
    </citation>
    <scope>NUCLEOTIDE SEQUENCE [LARGE SCALE GENOMIC DNA]</scope>
    <source>
        <strain evidence="2">cv. Yunnan</strain>
        <tissue evidence="1">Leaves</tissue>
    </source>
</reference>
<comment type="caution">
    <text evidence="1">The sequence shown here is derived from an EMBL/GenBank/DDBJ whole genome shotgun (WGS) entry which is preliminary data.</text>
</comment>
<proteinExistence type="predicted"/>
<organism evidence="1 2">
    <name type="scientific">Smallanthus sonchifolius</name>
    <dbReference type="NCBI Taxonomy" id="185202"/>
    <lineage>
        <taxon>Eukaryota</taxon>
        <taxon>Viridiplantae</taxon>
        <taxon>Streptophyta</taxon>
        <taxon>Embryophyta</taxon>
        <taxon>Tracheophyta</taxon>
        <taxon>Spermatophyta</taxon>
        <taxon>Magnoliopsida</taxon>
        <taxon>eudicotyledons</taxon>
        <taxon>Gunneridae</taxon>
        <taxon>Pentapetalae</taxon>
        <taxon>asterids</taxon>
        <taxon>campanulids</taxon>
        <taxon>Asterales</taxon>
        <taxon>Asteraceae</taxon>
        <taxon>Asteroideae</taxon>
        <taxon>Heliantheae alliance</taxon>
        <taxon>Millerieae</taxon>
        <taxon>Smallanthus</taxon>
    </lineage>
</organism>
<evidence type="ECO:0000313" key="1">
    <source>
        <dbReference type="EMBL" id="KAI3824096.1"/>
    </source>
</evidence>
<sequence>MFSEPSSPTSNKKHDSWGSPADIRDVVKDSMTRKPRVVLVKTVAKGEQKGPKMSHVDSPRLLQQYPKPVTYERRDQNLVKLKETSIPILRGVKEAKQASRFSYDDRESPYKLKSYANIKDHPRLSLDSKQSFIKHDANVVDQSQTHEPESNKPPPSSVVARLMGLDVLNCEAFKIKALKVNALARIPVEPAPWKQEVKQPVSKKVKQRADHACQSVYGQIEKQLTKVEFKTSSNNLRALKSQESLQKVKKVNPGRGHGRNLTSTETKAAGSTKKQVSPSHTTDCLAGTSPGQKQSKIRKQSNGHLTVSKSKTQDQLCRDTCHTRNLSEQSDTSFLSESDASFASQNEPEVNRKDWTRENKLSVGVFQFYDEDPSFDGREWTRVKIDELTSSTGLNQLTSGSNNITFQNKKQPIHQTGLPNSISDKGMNQDHIYIKEILSASGFLKNLDFATTIVHIHPTDTLINPELFNILEKTKACASKSEKIKRKLIFDTVNNILVQKLWTSKRKERTIDGKKLQEELCLEINNLHTNKASDPYDEIINIITEDVNNKSEDWDDYCNEVPALVFDIERVIFNGLVTEIMNAAGWGPQ</sequence>
<keyword evidence="2" id="KW-1185">Reference proteome</keyword>
<protein>
    <submittedName>
        <fullName evidence="1">Uncharacterized protein</fullName>
    </submittedName>
</protein>
<dbReference type="EMBL" id="CM042019">
    <property type="protein sequence ID" value="KAI3824096.1"/>
    <property type="molecule type" value="Genomic_DNA"/>
</dbReference>
<accession>A0ACB9JVP2</accession>